<dbReference type="Proteomes" id="UP000076874">
    <property type="component" value="Unassembled WGS sequence"/>
</dbReference>
<feature type="compositionally biased region" description="Basic and acidic residues" evidence="1">
    <location>
        <begin position="218"/>
        <end position="235"/>
    </location>
</feature>
<feature type="compositionally biased region" description="Low complexity" evidence="1">
    <location>
        <begin position="297"/>
        <end position="307"/>
    </location>
</feature>
<keyword evidence="3" id="KW-1185">Reference proteome</keyword>
<evidence type="ECO:0000313" key="3">
    <source>
        <dbReference type="Proteomes" id="UP000076874"/>
    </source>
</evidence>
<feature type="compositionally biased region" description="Polar residues" evidence="1">
    <location>
        <begin position="236"/>
        <end position="255"/>
    </location>
</feature>
<dbReference type="EMBL" id="AZHD01000008">
    <property type="protein sequence ID" value="OAA60910.1"/>
    <property type="molecule type" value="Genomic_DNA"/>
</dbReference>
<evidence type="ECO:0000256" key="1">
    <source>
        <dbReference type="SAM" id="MobiDB-lite"/>
    </source>
</evidence>
<protein>
    <submittedName>
        <fullName evidence="2">Uncharacterized protein</fullName>
    </submittedName>
</protein>
<feature type="compositionally biased region" description="Polar residues" evidence="1">
    <location>
        <begin position="117"/>
        <end position="129"/>
    </location>
</feature>
<gene>
    <name evidence="2" type="ORF">SPI_04934</name>
</gene>
<feature type="compositionally biased region" description="Polar residues" evidence="1">
    <location>
        <begin position="156"/>
        <end position="174"/>
    </location>
</feature>
<feature type="region of interest" description="Disordered" evidence="1">
    <location>
        <begin position="111"/>
        <end position="182"/>
    </location>
</feature>
<feature type="compositionally biased region" description="Pro residues" evidence="1">
    <location>
        <begin position="390"/>
        <end position="403"/>
    </location>
</feature>
<organism evidence="2 3">
    <name type="scientific">Niveomyces insectorum RCEF 264</name>
    <dbReference type="NCBI Taxonomy" id="1081102"/>
    <lineage>
        <taxon>Eukaryota</taxon>
        <taxon>Fungi</taxon>
        <taxon>Dikarya</taxon>
        <taxon>Ascomycota</taxon>
        <taxon>Pezizomycotina</taxon>
        <taxon>Sordariomycetes</taxon>
        <taxon>Hypocreomycetidae</taxon>
        <taxon>Hypocreales</taxon>
        <taxon>Cordycipitaceae</taxon>
        <taxon>Niveomyces</taxon>
    </lineage>
</organism>
<feature type="region of interest" description="Disordered" evidence="1">
    <location>
        <begin position="218"/>
        <end position="403"/>
    </location>
</feature>
<name>A0A167TSU9_9HYPO</name>
<accession>A0A167TSU9</accession>
<sequence>MAATFNDIRVACQSAQNRIMRLQQTTNNQVGLTSSIREKWFEELRHIAQCFITAQQSSARIEQAVNTERAQLQGALSSALNERDLRVSERNAAAQEVRFLRSRLEELTNKTDEQKQNCDTQNRLPSVTFNGGAKSKGGGGGDSREGFEHRNFGPHSKSNSWVLTENGGSTSSHGDGSEADDFADSVSFDLRDLPTTLANMPYSPGATHGVTANFKSGFEVHRPDTTDSFNDDRQRQSATPQFASQPYPPQSSHSKFFNRDGRSGSRRQQSHRGGHLSNDLRIPDFNGRSRSRFNATPARAPQGAPQGPFAPPPPPPQPHQRPPSAFQGFHGSKSPFPLAIQPPATTADTWPCPLPAKQQKTAPFPPPQQFQRTLQIMPPPAGPSALASAPPQPSPLPSSPAPGPVLALGPSLCTDLALVRDNSGHYAAAFASGVAESEPSGKDELCVQDIFQFFNIIKDWVCRYCRVPNSDVMQNLNQNYPRLWDYACSVTYPSNRSNASSHSLYMLCNEPFRAYFITRMLVQYVVQQTWSPHSWDDLDDDLTDTLNGIKHRLDQTYGYDAVLQPHERHALVEKRAHTVMEFLRQPAWQTCKAQKVALTLARFKDIVGPMVTADAADYDTAMQQLTHLCEDAVRLSAVLITSRLSFQFIFNECGIKFSDQSHRPLNTALPARELQAHHWRLMCVITPGITYRNDAGVNVDPRFMAKANVLLMQ</sequence>
<feature type="compositionally biased region" description="Basic residues" evidence="1">
    <location>
        <begin position="264"/>
        <end position="274"/>
    </location>
</feature>
<dbReference type="OrthoDB" id="4203839at2759"/>
<reference evidence="2 3" key="1">
    <citation type="journal article" date="2016" name="Genome Biol. Evol.">
        <title>Divergent and convergent evolution of fungal pathogenicity.</title>
        <authorList>
            <person name="Shang Y."/>
            <person name="Xiao G."/>
            <person name="Zheng P."/>
            <person name="Cen K."/>
            <person name="Zhan S."/>
            <person name="Wang C."/>
        </authorList>
    </citation>
    <scope>NUCLEOTIDE SEQUENCE [LARGE SCALE GENOMIC DNA]</scope>
    <source>
        <strain evidence="2 3">RCEF 264</strain>
    </source>
</reference>
<dbReference type="AlphaFoldDB" id="A0A167TSU9"/>
<evidence type="ECO:0000313" key="2">
    <source>
        <dbReference type="EMBL" id="OAA60910.1"/>
    </source>
</evidence>
<proteinExistence type="predicted"/>
<comment type="caution">
    <text evidence="2">The sequence shown here is derived from an EMBL/GenBank/DDBJ whole genome shotgun (WGS) entry which is preliminary data.</text>
</comment>
<feature type="compositionally biased region" description="Pro residues" evidence="1">
    <location>
        <begin position="308"/>
        <end position="321"/>
    </location>
</feature>
<feature type="compositionally biased region" description="Basic and acidic residues" evidence="1">
    <location>
        <begin position="142"/>
        <end position="151"/>
    </location>
</feature>